<evidence type="ECO:0000256" key="2">
    <source>
        <dbReference type="ARBA" id="ARBA00008779"/>
    </source>
</evidence>
<evidence type="ECO:0000256" key="7">
    <source>
        <dbReference type="SAM" id="SignalP"/>
    </source>
</evidence>
<dbReference type="InterPro" id="IPR000917">
    <property type="entry name" value="Sulfatase_N"/>
</dbReference>
<dbReference type="GO" id="GO:0004065">
    <property type="term" value="F:arylsulfatase activity"/>
    <property type="evidence" value="ECO:0007669"/>
    <property type="project" value="TreeGrafter"/>
</dbReference>
<keyword evidence="6" id="KW-0106">Calcium</keyword>
<keyword evidence="5" id="KW-0378">Hydrolase</keyword>
<comment type="similarity">
    <text evidence="2">Belongs to the sulfatase family.</text>
</comment>
<feature type="signal peptide" evidence="7">
    <location>
        <begin position="1"/>
        <end position="23"/>
    </location>
</feature>
<dbReference type="GO" id="GO:0046872">
    <property type="term" value="F:metal ion binding"/>
    <property type="evidence" value="ECO:0007669"/>
    <property type="project" value="UniProtKB-KW"/>
</dbReference>
<dbReference type="Proteomes" id="UP000366872">
    <property type="component" value="Unassembled WGS sequence"/>
</dbReference>
<keyword evidence="10" id="KW-1185">Reference proteome</keyword>
<feature type="domain" description="Sulfatase N-terminal" evidence="8">
    <location>
        <begin position="26"/>
        <end position="359"/>
    </location>
</feature>
<evidence type="ECO:0000313" key="9">
    <source>
        <dbReference type="EMBL" id="VGO15136.1"/>
    </source>
</evidence>
<evidence type="ECO:0000313" key="10">
    <source>
        <dbReference type="Proteomes" id="UP000366872"/>
    </source>
</evidence>
<dbReference type="Pfam" id="PF00884">
    <property type="entry name" value="Sulfatase"/>
    <property type="match status" value="1"/>
</dbReference>
<accession>A0A6C2U6X7</accession>
<dbReference type="PANTHER" id="PTHR42693">
    <property type="entry name" value="ARYLSULFATASE FAMILY MEMBER"/>
    <property type="match status" value="1"/>
</dbReference>
<name>A0A6C2U6X7_PONDE</name>
<keyword evidence="3" id="KW-0479">Metal-binding</keyword>
<reference evidence="9 10" key="1">
    <citation type="submission" date="2019-04" db="EMBL/GenBank/DDBJ databases">
        <authorList>
            <person name="Van Vliet M D."/>
        </authorList>
    </citation>
    <scope>NUCLEOTIDE SEQUENCE [LARGE SCALE GENOMIC DNA]</scope>
    <source>
        <strain evidence="9 10">F1</strain>
    </source>
</reference>
<dbReference type="InterPro" id="IPR017850">
    <property type="entry name" value="Alkaline_phosphatase_core_sf"/>
</dbReference>
<evidence type="ECO:0000256" key="6">
    <source>
        <dbReference type="ARBA" id="ARBA00022837"/>
    </source>
</evidence>
<evidence type="ECO:0000256" key="4">
    <source>
        <dbReference type="ARBA" id="ARBA00022729"/>
    </source>
</evidence>
<proteinExistence type="inferred from homology"/>
<dbReference type="EMBL" id="CAAHFG010000002">
    <property type="protein sequence ID" value="VGO15136.1"/>
    <property type="molecule type" value="Genomic_DNA"/>
</dbReference>
<evidence type="ECO:0000256" key="1">
    <source>
        <dbReference type="ARBA" id="ARBA00001913"/>
    </source>
</evidence>
<keyword evidence="4 7" id="KW-0732">Signal</keyword>
<organism evidence="9 10">
    <name type="scientific">Pontiella desulfatans</name>
    <dbReference type="NCBI Taxonomy" id="2750659"/>
    <lineage>
        <taxon>Bacteria</taxon>
        <taxon>Pseudomonadati</taxon>
        <taxon>Kiritimatiellota</taxon>
        <taxon>Kiritimatiellia</taxon>
        <taxon>Kiritimatiellales</taxon>
        <taxon>Pontiellaceae</taxon>
        <taxon>Pontiella</taxon>
    </lineage>
</organism>
<sequence length="470" mass="52133">MNRGMKIILLGLLLQFMGAGAMAAQPNILFILTDDQGWADFSETVDPNYPEAHCAYLETPNMNRFAHEGIRFTDAYSPAPNCTPTRRSIQYGMTPARQRGTEFIGEFDGVGHLSIAQYIKQANSAYRCALFGKWGEVMDGSWAQQNTKINPTALGYDESDGPTTGNHTGTYYHQSKGKEHFARNFRCEADENPKLTFSVTRRAIDFMARQADEENPFYLQVNYYAIHTAHQARQETMDTYAKKADPDRQLLPGVGPMLEDLDTAIGQLLQALDDLGLADNTYVILSSDNGGEQAYASLPPGSENLPGRNAPLRSTKAYLYEGGIRVPLMVRGPGLQKNVVCREPVALYDLLPTFHELAGGKDVLSAEIDGASLGPVLADPESGQVKRASKALFFHRPRFKKQSHSAIRMGDYKLVLSWTGPWEVGKQELFNLAEDIGETKNLAQKMPEKTKEMTDTLISYLRSIDAEVAE</sequence>
<dbReference type="AlphaFoldDB" id="A0A6C2U6X7"/>
<feature type="chain" id="PRO_5028914435" evidence="7">
    <location>
        <begin position="24"/>
        <end position="470"/>
    </location>
</feature>
<dbReference type="SUPFAM" id="SSF53649">
    <property type="entry name" value="Alkaline phosphatase-like"/>
    <property type="match status" value="1"/>
</dbReference>
<dbReference type="PANTHER" id="PTHR42693:SF42">
    <property type="entry name" value="ARYLSULFATASE G"/>
    <property type="match status" value="1"/>
</dbReference>
<dbReference type="Gene3D" id="3.30.1120.10">
    <property type="match status" value="1"/>
</dbReference>
<comment type="cofactor">
    <cofactor evidence="1">
        <name>Ca(2+)</name>
        <dbReference type="ChEBI" id="CHEBI:29108"/>
    </cofactor>
</comment>
<protein>
    <submittedName>
        <fullName evidence="9">Choline-sulfatase</fullName>
    </submittedName>
</protein>
<gene>
    <name evidence="9" type="primary">betC_64</name>
    <name evidence="9" type="ORF">PDESU_03717</name>
</gene>
<dbReference type="CDD" id="cd16144">
    <property type="entry name" value="ARS_like"/>
    <property type="match status" value="1"/>
</dbReference>
<evidence type="ECO:0000256" key="5">
    <source>
        <dbReference type="ARBA" id="ARBA00022801"/>
    </source>
</evidence>
<evidence type="ECO:0000256" key="3">
    <source>
        <dbReference type="ARBA" id="ARBA00022723"/>
    </source>
</evidence>
<dbReference type="InterPro" id="IPR050738">
    <property type="entry name" value="Sulfatase"/>
</dbReference>
<evidence type="ECO:0000259" key="8">
    <source>
        <dbReference type="Pfam" id="PF00884"/>
    </source>
</evidence>
<dbReference type="Gene3D" id="3.40.720.10">
    <property type="entry name" value="Alkaline Phosphatase, subunit A"/>
    <property type="match status" value="1"/>
</dbReference>